<dbReference type="Pfam" id="PF05787">
    <property type="entry name" value="PhoX"/>
    <property type="match status" value="1"/>
</dbReference>
<evidence type="ECO:0000313" key="2">
    <source>
        <dbReference type="EMBL" id="MBL3578762.1"/>
    </source>
</evidence>
<dbReference type="RefSeq" id="WP_143540670.1">
    <property type="nucleotide sequence ID" value="NZ_JAESIL010000043.1"/>
</dbReference>
<gene>
    <name evidence="2" type="ORF">JMJ92_11450</name>
</gene>
<proteinExistence type="predicted"/>
<comment type="caution">
    <text evidence="2">The sequence shown here is derived from an EMBL/GenBank/DDBJ whole genome shotgun (WGS) entry which is preliminary data.</text>
</comment>
<name>A0ABS1RGI1_9RHOB</name>
<accession>A0ABS1RGI1</accession>
<dbReference type="InterPro" id="IPR008557">
    <property type="entry name" value="PhoX"/>
</dbReference>
<dbReference type="EMBL" id="JAESIL010000043">
    <property type="protein sequence ID" value="MBL3578762.1"/>
    <property type="molecule type" value="Genomic_DNA"/>
</dbReference>
<dbReference type="Proteomes" id="UP000635853">
    <property type="component" value="Unassembled WGS sequence"/>
</dbReference>
<keyword evidence="1" id="KW-0732">Signal</keyword>
<evidence type="ECO:0000313" key="3">
    <source>
        <dbReference type="Proteomes" id="UP000635853"/>
    </source>
</evidence>
<feature type="chain" id="PRO_5047525703" evidence="1">
    <location>
        <begin position="21"/>
        <end position="585"/>
    </location>
</feature>
<evidence type="ECO:0000256" key="1">
    <source>
        <dbReference type="SAM" id="SignalP"/>
    </source>
</evidence>
<sequence length="585" mass="62908">MIRTTLLMATTALLAAPTFADSFEFSAVSAPTTDAQKRAVQASDSVTIGGETVKIGYHILARSGQKIGDGTWGLLVDRTGKPVRSEDGSEHISVDTDFSSLLPVGKKLFSVSHFESRPGAMYVTELDQDPETGVLTPISTRPVDFSDVGGLWVPCAGSVTPWGTHFGSEEYEPDAREVAAAEELADVDDYFYPMARYFGLNPSEMTLDQFRAVFNPYSFGHPTEVTVTEDGNATAAKHYAMGRLSIELPYVMPDSRTAYITDDGTNVGLYMFVADAAGNLDAGTLYAAKLTQTSDEGAGAFDLTWVDLGHATSDAVKKIIDDKPSFFDIFETADPAEGGACGDGFTSINTTAGHECLKVRDGMDLAASRLETRRYAAMMGATTELRKEEGITFDPENNRMFLAMSEVAKGMEPQSKNDIGGPDSVRVARNECGAVYQLSVAPDTAIGSDYVVKDMASLVEGRPAEYAADSEFAGNTCDIDGIANPDNLTYMTGHDTLIIGEDTGSGHQNDAIWAYDMTSGDLTRIFTTPYGSETTSPYWYPDINGFGYLMGVIQHPYGESDEDKLADPADAMAYAGYFGPFPASK</sequence>
<reference evidence="3" key="1">
    <citation type="submission" date="2021-01" db="EMBL/GenBank/DDBJ databases">
        <title>Draft genomes of Rhodovulum sulfidophilum.</title>
        <authorList>
            <person name="Guzman M.S."/>
        </authorList>
    </citation>
    <scope>NUCLEOTIDE SEQUENCE [LARGE SCALE GENOMIC DNA]</scope>
    <source>
        <strain evidence="3">AB19</strain>
    </source>
</reference>
<feature type="signal peptide" evidence="1">
    <location>
        <begin position="1"/>
        <end position="20"/>
    </location>
</feature>
<dbReference type="PANTHER" id="PTHR35399:SF2">
    <property type="entry name" value="DUF839 DOMAIN-CONTAINING PROTEIN"/>
    <property type="match status" value="1"/>
</dbReference>
<dbReference type="PANTHER" id="PTHR35399">
    <property type="entry name" value="SLR8030 PROTEIN"/>
    <property type="match status" value="1"/>
</dbReference>
<keyword evidence="3" id="KW-1185">Reference proteome</keyword>
<organism evidence="2 3">
    <name type="scientific">Rhodovulum visakhapatnamense</name>
    <dbReference type="NCBI Taxonomy" id="364297"/>
    <lineage>
        <taxon>Bacteria</taxon>
        <taxon>Pseudomonadati</taxon>
        <taxon>Pseudomonadota</taxon>
        <taxon>Alphaproteobacteria</taxon>
        <taxon>Rhodobacterales</taxon>
        <taxon>Paracoccaceae</taxon>
        <taxon>Rhodovulum</taxon>
    </lineage>
</organism>
<protein>
    <submittedName>
        <fullName evidence="2">DUF839 domain-containing protein</fullName>
    </submittedName>
</protein>